<dbReference type="RefSeq" id="WP_244363737.1">
    <property type="nucleotide sequence ID" value="NZ_AP025594.1"/>
</dbReference>
<evidence type="ECO:0000313" key="2">
    <source>
        <dbReference type="Proteomes" id="UP000831120"/>
    </source>
</evidence>
<organism evidence="1 2">
    <name type="scientific">Thermus brockianus</name>
    <dbReference type="NCBI Taxonomy" id="56956"/>
    <lineage>
        <taxon>Bacteria</taxon>
        <taxon>Thermotogati</taxon>
        <taxon>Deinococcota</taxon>
        <taxon>Deinococci</taxon>
        <taxon>Thermales</taxon>
        <taxon>Thermaceae</taxon>
        <taxon>Thermus</taxon>
    </lineage>
</organism>
<name>A0ABM7XMU0_THEBO</name>
<dbReference type="Pfam" id="PF12686">
    <property type="entry name" value="DUF3800"/>
    <property type="match status" value="1"/>
</dbReference>
<dbReference type="Proteomes" id="UP000831120">
    <property type="component" value="Plasmid pTbrSNM4-1b"/>
</dbReference>
<proteinExistence type="predicted"/>
<keyword evidence="1" id="KW-0614">Plasmid</keyword>
<protein>
    <recommendedName>
        <fullName evidence="3">DUF3800 domain-containing protein</fullName>
    </recommendedName>
</protein>
<evidence type="ECO:0008006" key="3">
    <source>
        <dbReference type="Google" id="ProtNLM"/>
    </source>
</evidence>
<evidence type="ECO:0000313" key="1">
    <source>
        <dbReference type="EMBL" id="BDG17683.1"/>
    </source>
</evidence>
<gene>
    <name evidence="1" type="ORF">TbrSNM41_24170</name>
</gene>
<reference evidence="1 2" key="1">
    <citation type="journal article" date="2022" name="Microbiol. Resour. Announc.">
        <title>Complete Genome Sequences of Thermus Strains Isolated from Senami Hot Spring in Japan.</title>
        <authorList>
            <person name="Miyazaki K."/>
        </authorList>
    </citation>
    <scope>NUCLEOTIDE SEQUENCE [LARGE SCALE GENOMIC DNA]</scope>
    <source>
        <strain evidence="1 2">SNM4-1</strain>
        <plasmid evidence="1 2">pTbrSNM4-1b</plasmid>
    </source>
</reference>
<keyword evidence="2" id="KW-1185">Reference proteome</keyword>
<geneLocation type="plasmid" evidence="1 2">
    <name>pTbrSNM4-1b</name>
</geneLocation>
<sequence length="281" mass="32212">MSWLSLWVDESEKGDMLVVSGVLTTWESVCNIVRDWRRLKENFGLPPEAEIKWNLPQGHETRRLLEETGKTTRDLCEKLTDFIAERDDLTCVTAVMLEKRNLLSWKRIFPKASVRDFYCEGLKYLIQRAAEEVVEDKLQGCVVVCDTPGLGRNLFTSGTIRRGPGAVEKAYLNWYHSGAGVGPGRQHHKGPLATIGFHPSVLTGDATYHDMLQIADVIAGVTREWVNAVRDNRSSSWELDRFQRVRDRFRNRHGNPGFFGDGFVLWPWHNELWVSLQQSVR</sequence>
<dbReference type="InterPro" id="IPR024524">
    <property type="entry name" value="DUF3800"/>
</dbReference>
<dbReference type="EMBL" id="AP025594">
    <property type="protein sequence ID" value="BDG17683.1"/>
    <property type="molecule type" value="Genomic_DNA"/>
</dbReference>
<accession>A0ABM7XMU0</accession>